<feature type="coiled-coil region" evidence="1">
    <location>
        <begin position="52"/>
        <end position="79"/>
    </location>
</feature>
<dbReference type="AlphaFoldDB" id="A0AA38I239"/>
<sequence>MIITHKAVNCSICNKTYKIECVNISSAEARKIHQRAGLSWSCKNCMDIGNDLNSLKKSIVALQEQIKVLKETISATKTTIIPTANTNALLEIEQSIQEISERDKRKCNIIIYGLKEANNMSKQQQIAADANIVQKLTTDLQISESSSPVRLGKYDPSKDSQMRPIQITLNSAEAAFTAIGNFIKLRSSNKWTNVSISRDRTPMQIKLFKAVKEDLKRRTDNGENGLKIIHRNGIPTIVSTEN</sequence>
<gene>
    <name evidence="2" type="ORF">Zmor_023982</name>
</gene>
<dbReference type="Gene3D" id="3.30.40.10">
    <property type="entry name" value="Zinc/RING finger domain, C3HC4 (zinc finger)"/>
    <property type="match status" value="1"/>
</dbReference>
<dbReference type="Proteomes" id="UP001168821">
    <property type="component" value="Unassembled WGS sequence"/>
</dbReference>
<dbReference type="InterPro" id="IPR011011">
    <property type="entry name" value="Znf_FYVE_PHD"/>
</dbReference>
<organism evidence="2 3">
    <name type="scientific">Zophobas morio</name>
    <dbReference type="NCBI Taxonomy" id="2755281"/>
    <lineage>
        <taxon>Eukaryota</taxon>
        <taxon>Metazoa</taxon>
        <taxon>Ecdysozoa</taxon>
        <taxon>Arthropoda</taxon>
        <taxon>Hexapoda</taxon>
        <taxon>Insecta</taxon>
        <taxon>Pterygota</taxon>
        <taxon>Neoptera</taxon>
        <taxon>Endopterygota</taxon>
        <taxon>Coleoptera</taxon>
        <taxon>Polyphaga</taxon>
        <taxon>Cucujiformia</taxon>
        <taxon>Tenebrionidae</taxon>
        <taxon>Zophobas</taxon>
    </lineage>
</organism>
<evidence type="ECO:0000256" key="1">
    <source>
        <dbReference type="SAM" id="Coils"/>
    </source>
</evidence>
<dbReference type="PANTHER" id="PTHR37445">
    <property type="entry name" value="PROTEIN CBG24663"/>
    <property type="match status" value="1"/>
</dbReference>
<dbReference type="SUPFAM" id="SSF57903">
    <property type="entry name" value="FYVE/PHD zinc finger"/>
    <property type="match status" value="1"/>
</dbReference>
<keyword evidence="1" id="KW-0175">Coiled coil</keyword>
<dbReference type="EMBL" id="JALNTZ010000007">
    <property type="protein sequence ID" value="KAJ3646392.1"/>
    <property type="molecule type" value="Genomic_DNA"/>
</dbReference>
<proteinExistence type="predicted"/>
<name>A0AA38I239_9CUCU</name>
<accession>A0AA38I239</accession>
<protein>
    <submittedName>
        <fullName evidence="2">Uncharacterized protein</fullName>
    </submittedName>
</protein>
<reference evidence="2" key="1">
    <citation type="journal article" date="2023" name="G3 (Bethesda)">
        <title>Whole genome assemblies of Zophobas morio and Tenebrio molitor.</title>
        <authorList>
            <person name="Kaur S."/>
            <person name="Stinson S.A."/>
            <person name="diCenzo G.C."/>
        </authorList>
    </citation>
    <scope>NUCLEOTIDE SEQUENCE</scope>
    <source>
        <strain evidence="2">QUZm001</strain>
    </source>
</reference>
<evidence type="ECO:0000313" key="2">
    <source>
        <dbReference type="EMBL" id="KAJ3646392.1"/>
    </source>
</evidence>
<dbReference type="InterPro" id="IPR013083">
    <property type="entry name" value="Znf_RING/FYVE/PHD"/>
</dbReference>
<evidence type="ECO:0000313" key="3">
    <source>
        <dbReference type="Proteomes" id="UP001168821"/>
    </source>
</evidence>
<keyword evidence="3" id="KW-1185">Reference proteome</keyword>
<dbReference type="PANTHER" id="PTHR37445:SF3">
    <property type="entry name" value="ZINC FINGER PHD-TYPE DOMAIN-CONTAINING PROTEIN"/>
    <property type="match status" value="1"/>
</dbReference>
<comment type="caution">
    <text evidence="2">The sequence shown here is derived from an EMBL/GenBank/DDBJ whole genome shotgun (WGS) entry which is preliminary data.</text>
</comment>